<dbReference type="EMBL" id="CM002238">
    <property type="protein sequence ID" value="ESA43210.1"/>
    <property type="molecule type" value="Genomic_DNA"/>
</dbReference>
<dbReference type="RefSeq" id="XP_011393894.1">
    <property type="nucleotide sequence ID" value="XM_011395592.1"/>
</dbReference>
<dbReference type="InParanoid" id="U9W856"/>
<reference evidence="3" key="2">
    <citation type="submission" date="2013-04" db="EMBL/GenBank/DDBJ databases">
        <title>The Genome Sequence of Neurospora crassa strain OR74A.</title>
        <authorList>
            <consortium name="The Broad Institute Genome Sequencing Platform"/>
            <person name="Galagan J."/>
            <person name="Henn M.R."/>
            <person name="Hood H."/>
            <person name="Radford A."/>
            <person name="Collins R.A."/>
            <person name="Walker B."/>
            <person name="Young S.K."/>
            <person name="Zeng Q."/>
            <person name="Gargeya S."/>
            <person name="Fitzgerald M."/>
            <person name="Haas B."/>
            <person name="Abouelleil A."/>
            <person name="Allen A.W."/>
            <person name="Alvarado L."/>
            <person name="Arachchi H.M."/>
            <person name="Berlin A."/>
            <person name="Chapman S.B."/>
            <person name="Chen Z."/>
            <person name="Gainer-Dewar J."/>
            <person name="Gnerre S."/>
            <person name="Goldberg J."/>
            <person name="Griggs A."/>
            <person name="Gujja S."/>
            <person name="Hansen M."/>
            <person name="Howarth C."/>
            <person name="Imamovic A."/>
            <person name="Ireland A."/>
            <person name="Larimer J.B."/>
            <person name="McCowan C."/>
            <person name="Murphy C."/>
            <person name="Pearson M.D."/>
            <person name="Poon T.W."/>
            <person name="Priest M."/>
            <person name="Roberts A."/>
            <person name="Saif S."/>
            <person name="Shea T.D."/>
            <person name="Sisk P."/>
            <person name="Shea T."/>
            <person name="Sykes S."/>
            <person name="Zucker J."/>
            <person name="Kodira C."/>
            <person name="Bowman B."/>
            <person name="Colot H."/>
            <person name="Ebbole D."/>
            <person name="Rasmussen C."/>
            <person name="Baker C."/>
            <person name="Kalkman E."/>
            <person name="Chen C.-H."/>
            <person name="Shi M."/>
            <person name="Mathur R."/>
            <person name="Lambreghts R."/>
            <person name="Collopy P."/>
            <person name="Mehra A."/>
            <person name="Schweredtfeger C."/>
            <person name="Hong C."/>
            <person name="Belden W."/>
            <person name="Glass N.L."/>
            <person name="Borkovich K."/>
            <person name="Dunlap J."/>
            <person name="Lander E."/>
            <person name="Wortman J."/>
            <person name="Nusbaum C."/>
            <person name="Sachs M."/>
            <person name="Birren B."/>
        </authorList>
    </citation>
    <scope>NUCLEOTIDE SEQUENCE</scope>
    <source>
        <strain evidence="3">OR74A</strain>
    </source>
</reference>
<evidence type="ECO:0000313" key="4">
    <source>
        <dbReference type="Proteomes" id="UP000001805"/>
    </source>
</evidence>
<dbReference type="VEuPathDB" id="FungiDB:NCU06224"/>
<keyword evidence="4" id="KW-1185">Reference proteome</keyword>
<protein>
    <submittedName>
        <fullName evidence="1 2">RING-box protein 1</fullName>
    </submittedName>
    <submittedName>
        <fullName evidence="3">RING-box protein 1, variant 2</fullName>
    </submittedName>
</protein>
<dbReference type="RefSeq" id="XP_011393895.1">
    <property type="nucleotide sequence ID" value="XM_011395593.1"/>
</dbReference>
<evidence type="ECO:0000313" key="3">
    <source>
        <dbReference type="EMBL" id="ESA43210.1"/>
    </source>
</evidence>
<organism evidence="3 4">
    <name type="scientific">Neurospora crassa (strain ATCC 24698 / 74-OR23-1A / CBS 708.71 / DSM 1257 / FGSC 987)</name>
    <dbReference type="NCBI Taxonomy" id="367110"/>
    <lineage>
        <taxon>Eukaryota</taxon>
        <taxon>Fungi</taxon>
        <taxon>Dikarya</taxon>
        <taxon>Ascomycota</taxon>
        <taxon>Pezizomycotina</taxon>
        <taxon>Sordariomycetes</taxon>
        <taxon>Sordariomycetidae</taxon>
        <taxon>Sordariales</taxon>
        <taxon>Sordariaceae</taxon>
        <taxon>Neurospora</taxon>
    </lineage>
</organism>
<sequence length="127" mass="13963">MASLGSRSRSGTRWPFGLGILSSTTVPSVETISWICVLSARPTSHRPPQKNARLRGVFAIMRSISIASRDGSRRVKYALSTTEIGSSRNTAVKGLEIRSWMPVCGYSTMLKGETRMKTTSANFHKSR</sequence>
<dbReference type="GeneID" id="3879230"/>
<dbReference type="KEGG" id="ncr:NCU06224"/>
<dbReference type="RefSeq" id="XP_011393893.1">
    <property type="nucleotide sequence ID" value="XM_011395591.1"/>
</dbReference>
<dbReference type="AlphaFoldDB" id="U9W856"/>
<dbReference type="EMBL" id="CM002238">
    <property type="protein sequence ID" value="ESA43209.1"/>
    <property type="molecule type" value="Genomic_DNA"/>
</dbReference>
<dbReference type="Proteomes" id="UP000001805">
    <property type="component" value="Chromosome 3, Linkage Group III"/>
</dbReference>
<dbReference type="PaxDb" id="5141-EFNCRP00000006028"/>
<dbReference type="OMA" id="TISWICV"/>
<dbReference type="EMBL" id="CM002238">
    <property type="protein sequence ID" value="ESA43208.1"/>
    <property type="molecule type" value="Genomic_DNA"/>
</dbReference>
<evidence type="ECO:0000313" key="2">
    <source>
        <dbReference type="EMBL" id="ESA43209.1"/>
    </source>
</evidence>
<evidence type="ECO:0000313" key="1">
    <source>
        <dbReference type="EMBL" id="ESA43208.1"/>
    </source>
</evidence>
<gene>
    <name evidence="3" type="ORF">NCU06224</name>
</gene>
<reference evidence="3 4" key="1">
    <citation type="journal article" date="2003" name="Nature">
        <title>The genome sequence of the filamentous fungus Neurospora crassa.</title>
        <authorList>
            <person name="Galagan J.E."/>
            <person name="Calvo S.E."/>
            <person name="Borkovich K.A."/>
            <person name="Selker E.U."/>
            <person name="Read N.D."/>
            <person name="Jaffe D."/>
            <person name="FitzHugh W."/>
            <person name="Ma L.J."/>
            <person name="Smirnov S."/>
            <person name="Purcell S."/>
            <person name="Rehman B."/>
            <person name="Elkins T."/>
            <person name="Engels R."/>
            <person name="Wang S."/>
            <person name="Nielsen C.B."/>
            <person name="Butler J."/>
            <person name="Endrizzi M."/>
            <person name="Qui D."/>
            <person name="Ianakiev P."/>
            <person name="Bell-Pedersen D."/>
            <person name="Nelson M.A."/>
            <person name="Werner-Washburne M."/>
            <person name="Selitrennikoff C.P."/>
            <person name="Kinsey J.A."/>
            <person name="Braun E.L."/>
            <person name="Zelter A."/>
            <person name="Schulte U."/>
            <person name="Kothe G.O."/>
            <person name="Jedd G."/>
            <person name="Mewes W."/>
            <person name="Staben C."/>
            <person name="Marcotte E."/>
            <person name="Greenberg D."/>
            <person name="Roy A."/>
            <person name="Foley K."/>
            <person name="Naylor J."/>
            <person name="Stange-Thomann N."/>
            <person name="Barrett R."/>
            <person name="Gnerre S."/>
            <person name="Kamal M."/>
            <person name="Kamvysselis M."/>
            <person name="Mauceli E."/>
            <person name="Bielke C."/>
            <person name="Rudd S."/>
            <person name="Frishman D."/>
            <person name="Krystofova S."/>
            <person name="Rasmussen C."/>
            <person name="Metzenberg R.L."/>
            <person name="Perkins D.D."/>
            <person name="Kroken S."/>
            <person name="Cogoni C."/>
            <person name="Macino G."/>
            <person name="Catcheside D."/>
            <person name="Li W."/>
            <person name="Pratt R.J."/>
            <person name="Osmani S.A."/>
            <person name="DeSouza C.P."/>
            <person name="Glass L."/>
            <person name="Orbach M.J."/>
            <person name="Berglund J.A."/>
            <person name="Voelker R."/>
            <person name="Yarden O."/>
            <person name="Plamann M."/>
            <person name="Seiler S."/>
            <person name="Dunlap J."/>
            <person name="Radford A."/>
            <person name="Aramayo R."/>
            <person name="Natvig D.O."/>
            <person name="Alex L.A."/>
            <person name="Mannhaupt G."/>
            <person name="Ebbole D.J."/>
            <person name="Freitag M."/>
            <person name="Paulsen I."/>
            <person name="Sachs M.S."/>
            <person name="Lander E.S."/>
            <person name="Nusbaum C."/>
            <person name="Birren B."/>
        </authorList>
    </citation>
    <scope>NUCLEOTIDE SEQUENCE [LARGE SCALE GENOMIC DNA]</scope>
    <source>
        <strain evidence="4">ATCC 24698 / 74-OR23-1A / CBS 708.71 / DSM 1257 / FGSC 987</strain>
        <strain evidence="3">OR74A</strain>
    </source>
</reference>
<dbReference type="HOGENOM" id="CLU_1971133_0_0_1"/>
<proteinExistence type="predicted"/>
<accession>U9W856</accession>
<name>U9W856_NEUCR</name>